<dbReference type="Pfam" id="PF08447">
    <property type="entry name" value="PAS_3"/>
    <property type="match status" value="3"/>
</dbReference>
<dbReference type="SMART" id="SM00387">
    <property type="entry name" value="HATPase_c"/>
    <property type="match status" value="1"/>
</dbReference>
<dbReference type="Pfam" id="PF00072">
    <property type="entry name" value="Response_reg"/>
    <property type="match status" value="2"/>
</dbReference>
<keyword evidence="7" id="KW-0547">Nucleotide-binding</keyword>
<dbReference type="RefSeq" id="WP_177166797.1">
    <property type="nucleotide sequence ID" value="NZ_FNYH01000003.1"/>
</dbReference>
<feature type="domain" description="PAC" evidence="18">
    <location>
        <begin position="408"/>
        <end position="460"/>
    </location>
</feature>
<dbReference type="InterPro" id="IPR033479">
    <property type="entry name" value="dCache_1"/>
</dbReference>
<dbReference type="PANTHER" id="PTHR45339:SF1">
    <property type="entry name" value="HYBRID SIGNAL TRANSDUCTION HISTIDINE KINASE J"/>
    <property type="match status" value="1"/>
</dbReference>
<dbReference type="Pfam" id="PF02743">
    <property type="entry name" value="dCache_1"/>
    <property type="match status" value="1"/>
</dbReference>
<dbReference type="Gene3D" id="1.20.120.160">
    <property type="entry name" value="HPT domain"/>
    <property type="match status" value="1"/>
</dbReference>
<dbReference type="InterPro" id="IPR000700">
    <property type="entry name" value="PAS-assoc_C"/>
</dbReference>
<dbReference type="InterPro" id="IPR035965">
    <property type="entry name" value="PAS-like_dom_sf"/>
</dbReference>
<keyword evidence="9 14" id="KW-1133">Transmembrane helix</keyword>
<dbReference type="InterPro" id="IPR003594">
    <property type="entry name" value="HATPase_dom"/>
</dbReference>
<evidence type="ECO:0000256" key="9">
    <source>
        <dbReference type="ARBA" id="ARBA00022989"/>
    </source>
</evidence>
<feature type="domain" description="Response regulatory" evidence="16">
    <location>
        <begin position="1099"/>
        <end position="1220"/>
    </location>
</feature>
<dbReference type="Pfam" id="PF01627">
    <property type="entry name" value="Hpt"/>
    <property type="match status" value="1"/>
</dbReference>
<feature type="domain" description="PAC" evidence="18">
    <location>
        <begin position="792"/>
        <end position="843"/>
    </location>
</feature>
<dbReference type="PROSITE" id="PS50112">
    <property type="entry name" value="PAS"/>
    <property type="match status" value="4"/>
</dbReference>
<evidence type="ECO:0000256" key="3">
    <source>
        <dbReference type="ARBA" id="ARBA00012438"/>
    </source>
</evidence>
<dbReference type="SUPFAM" id="SSF47226">
    <property type="entry name" value="Histidine-containing phosphotransfer domain, HPT domain"/>
    <property type="match status" value="1"/>
</dbReference>
<dbReference type="InterPro" id="IPR036890">
    <property type="entry name" value="HATPase_C_sf"/>
</dbReference>
<dbReference type="Gene3D" id="1.10.287.130">
    <property type="match status" value="1"/>
</dbReference>
<dbReference type="InterPro" id="IPR003661">
    <property type="entry name" value="HisK_dim/P_dom"/>
</dbReference>
<dbReference type="SMART" id="SM00073">
    <property type="entry name" value="HPT"/>
    <property type="match status" value="1"/>
</dbReference>
<evidence type="ECO:0000256" key="11">
    <source>
        <dbReference type="ARBA" id="ARBA00023136"/>
    </source>
</evidence>
<feature type="domain" description="PAC" evidence="18">
    <location>
        <begin position="535"/>
        <end position="587"/>
    </location>
</feature>
<evidence type="ECO:0000256" key="4">
    <source>
        <dbReference type="ARBA" id="ARBA00022475"/>
    </source>
</evidence>
<dbReference type="CDD" id="cd00130">
    <property type="entry name" value="PAS"/>
    <property type="match status" value="4"/>
</dbReference>
<dbReference type="PROSITE" id="PS50894">
    <property type="entry name" value="HPT"/>
    <property type="match status" value="1"/>
</dbReference>
<evidence type="ECO:0000313" key="21">
    <source>
        <dbReference type="Proteomes" id="UP000242999"/>
    </source>
</evidence>
<dbReference type="EC" id="2.7.13.3" evidence="3"/>
<organism evidence="20 21">
    <name type="scientific">Allopseudospirillum japonicum</name>
    <dbReference type="NCBI Taxonomy" id="64971"/>
    <lineage>
        <taxon>Bacteria</taxon>
        <taxon>Pseudomonadati</taxon>
        <taxon>Pseudomonadota</taxon>
        <taxon>Gammaproteobacteria</taxon>
        <taxon>Oceanospirillales</taxon>
        <taxon>Oceanospirillaceae</taxon>
        <taxon>Allopseudospirillum</taxon>
    </lineage>
</organism>
<keyword evidence="4" id="KW-1003">Cell membrane</keyword>
<dbReference type="CDD" id="cd12914">
    <property type="entry name" value="PDC1_DGC_like"/>
    <property type="match status" value="1"/>
</dbReference>
<keyword evidence="6 14" id="KW-0812">Transmembrane</keyword>
<evidence type="ECO:0000256" key="7">
    <source>
        <dbReference type="ARBA" id="ARBA00022741"/>
    </source>
</evidence>
<dbReference type="EMBL" id="FNYH01000003">
    <property type="protein sequence ID" value="SEI52822.1"/>
    <property type="molecule type" value="Genomic_DNA"/>
</dbReference>
<dbReference type="SMART" id="SM00086">
    <property type="entry name" value="PAC"/>
    <property type="match status" value="4"/>
</dbReference>
<evidence type="ECO:0000259" key="19">
    <source>
        <dbReference type="PROSITE" id="PS50894"/>
    </source>
</evidence>
<gene>
    <name evidence="20" type="ORF">SAMN05421831_103214</name>
</gene>
<dbReference type="InterPro" id="IPR013655">
    <property type="entry name" value="PAS_fold_3"/>
</dbReference>
<dbReference type="InterPro" id="IPR011006">
    <property type="entry name" value="CheY-like_superfamily"/>
</dbReference>
<evidence type="ECO:0000256" key="2">
    <source>
        <dbReference type="ARBA" id="ARBA00004651"/>
    </source>
</evidence>
<dbReference type="CDD" id="cd17546">
    <property type="entry name" value="REC_hyHK_CKI1_RcsC-like"/>
    <property type="match status" value="2"/>
</dbReference>
<dbReference type="SUPFAM" id="SSF55785">
    <property type="entry name" value="PYP-like sensor domain (PAS domain)"/>
    <property type="match status" value="4"/>
</dbReference>
<evidence type="ECO:0000256" key="13">
    <source>
        <dbReference type="PROSITE-ProRule" id="PRU00169"/>
    </source>
</evidence>
<evidence type="ECO:0000259" key="15">
    <source>
        <dbReference type="PROSITE" id="PS50109"/>
    </source>
</evidence>
<evidence type="ECO:0000256" key="8">
    <source>
        <dbReference type="ARBA" id="ARBA00022840"/>
    </source>
</evidence>
<feature type="modified residue" description="4-aspartylphosphate" evidence="13">
    <location>
        <position position="1292"/>
    </location>
</feature>
<dbReference type="Gene3D" id="3.30.565.10">
    <property type="entry name" value="Histidine kinase-like ATPase, C-terminal domain"/>
    <property type="match status" value="1"/>
</dbReference>
<dbReference type="Pfam" id="PF02518">
    <property type="entry name" value="HATPase_c"/>
    <property type="match status" value="1"/>
</dbReference>
<dbReference type="PRINTS" id="PR00344">
    <property type="entry name" value="BCTRLSENSOR"/>
</dbReference>
<feature type="domain" description="PAC" evidence="18">
    <location>
        <begin position="665"/>
        <end position="718"/>
    </location>
</feature>
<feature type="transmembrane region" description="Helical" evidence="14">
    <location>
        <begin position="15"/>
        <end position="34"/>
    </location>
</feature>
<dbReference type="CDD" id="cd00088">
    <property type="entry name" value="HPT"/>
    <property type="match status" value="1"/>
</dbReference>
<dbReference type="InterPro" id="IPR000014">
    <property type="entry name" value="PAS"/>
</dbReference>
<evidence type="ECO:0000256" key="10">
    <source>
        <dbReference type="ARBA" id="ARBA00023012"/>
    </source>
</evidence>
<dbReference type="SMART" id="SM00448">
    <property type="entry name" value="REC"/>
    <property type="match status" value="2"/>
</dbReference>
<dbReference type="PROSITE" id="PS50113">
    <property type="entry name" value="PAC"/>
    <property type="match status" value="4"/>
</dbReference>
<dbReference type="SMART" id="SM00091">
    <property type="entry name" value="PAS"/>
    <property type="match status" value="4"/>
</dbReference>
<keyword evidence="21" id="KW-1185">Reference proteome</keyword>
<dbReference type="InterPro" id="IPR036097">
    <property type="entry name" value="HisK_dim/P_sf"/>
</dbReference>
<dbReference type="STRING" id="64971.SAMN05421831_103214"/>
<evidence type="ECO:0000259" key="17">
    <source>
        <dbReference type="PROSITE" id="PS50112"/>
    </source>
</evidence>
<dbReference type="InterPro" id="IPR005467">
    <property type="entry name" value="His_kinase_dom"/>
</dbReference>
<evidence type="ECO:0000313" key="20">
    <source>
        <dbReference type="EMBL" id="SEI52822.1"/>
    </source>
</evidence>
<feature type="domain" description="Histidine kinase" evidence="15">
    <location>
        <begin position="861"/>
        <end position="1083"/>
    </location>
</feature>
<keyword evidence="10" id="KW-0902">Two-component regulatory system</keyword>
<dbReference type="SUPFAM" id="SSF52172">
    <property type="entry name" value="CheY-like"/>
    <property type="match status" value="2"/>
</dbReference>
<dbReference type="Gene3D" id="3.40.50.2300">
    <property type="match status" value="2"/>
</dbReference>
<dbReference type="GO" id="GO:0000155">
    <property type="term" value="F:phosphorelay sensor kinase activity"/>
    <property type="evidence" value="ECO:0007669"/>
    <property type="project" value="InterPro"/>
</dbReference>
<feature type="modified residue" description="Phosphohistidine" evidence="12">
    <location>
        <position position="1448"/>
    </location>
</feature>
<dbReference type="GO" id="GO:0005886">
    <property type="term" value="C:plasma membrane"/>
    <property type="evidence" value="ECO:0007669"/>
    <property type="project" value="UniProtKB-SubCell"/>
</dbReference>
<evidence type="ECO:0000256" key="14">
    <source>
        <dbReference type="SAM" id="Phobius"/>
    </source>
</evidence>
<proteinExistence type="predicted"/>
<accession>A0A1H6RNP5</accession>
<dbReference type="CDD" id="cd16922">
    <property type="entry name" value="HATPase_EvgS-ArcB-TorS-like"/>
    <property type="match status" value="1"/>
</dbReference>
<comment type="catalytic activity">
    <reaction evidence="1">
        <text>ATP + protein L-histidine = ADP + protein N-phospho-L-histidine.</text>
        <dbReference type="EC" id="2.7.13.3"/>
    </reaction>
</comment>
<feature type="domain" description="PAS" evidence="17">
    <location>
        <begin position="588"/>
        <end position="661"/>
    </location>
</feature>
<protein>
    <recommendedName>
        <fullName evidence="3">histidine kinase</fullName>
        <ecNumber evidence="3">2.7.13.3</ecNumber>
    </recommendedName>
</protein>
<evidence type="ECO:0000259" key="18">
    <source>
        <dbReference type="PROSITE" id="PS50113"/>
    </source>
</evidence>
<evidence type="ECO:0000256" key="6">
    <source>
        <dbReference type="ARBA" id="ARBA00022692"/>
    </source>
</evidence>
<dbReference type="Pfam" id="PF00512">
    <property type="entry name" value="HisKA"/>
    <property type="match status" value="1"/>
</dbReference>
<feature type="domain" description="PAS" evidence="17">
    <location>
        <begin position="332"/>
        <end position="404"/>
    </location>
</feature>
<keyword evidence="8" id="KW-0067">ATP-binding</keyword>
<dbReference type="Proteomes" id="UP000242999">
    <property type="component" value="Unassembled WGS sequence"/>
</dbReference>
<feature type="domain" description="PAS" evidence="17">
    <location>
        <begin position="485"/>
        <end position="531"/>
    </location>
</feature>
<dbReference type="FunFam" id="3.30.565.10:FF:000010">
    <property type="entry name" value="Sensor histidine kinase RcsC"/>
    <property type="match status" value="1"/>
</dbReference>
<dbReference type="InterPro" id="IPR001610">
    <property type="entry name" value="PAC"/>
</dbReference>
<dbReference type="InterPro" id="IPR008207">
    <property type="entry name" value="Sig_transdc_His_kin_Hpt_dom"/>
</dbReference>
<reference evidence="21" key="1">
    <citation type="submission" date="2016-10" db="EMBL/GenBank/DDBJ databases">
        <authorList>
            <person name="Varghese N."/>
            <person name="Submissions S."/>
        </authorList>
    </citation>
    <scope>NUCLEOTIDE SEQUENCE [LARGE SCALE GENOMIC DNA]</scope>
    <source>
        <strain evidence="21">DSM 7165</strain>
    </source>
</reference>
<keyword evidence="11 14" id="KW-0472">Membrane</keyword>
<dbReference type="GO" id="GO:0005524">
    <property type="term" value="F:ATP binding"/>
    <property type="evidence" value="ECO:0007669"/>
    <property type="project" value="UniProtKB-KW"/>
</dbReference>
<evidence type="ECO:0000259" key="16">
    <source>
        <dbReference type="PROSITE" id="PS50110"/>
    </source>
</evidence>
<comment type="subcellular location">
    <subcellularLocation>
        <location evidence="2">Cell membrane</location>
        <topology evidence="2">Multi-pass membrane protein</topology>
    </subcellularLocation>
</comment>
<evidence type="ECO:0000256" key="5">
    <source>
        <dbReference type="ARBA" id="ARBA00022553"/>
    </source>
</evidence>
<dbReference type="PROSITE" id="PS50110">
    <property type="entry name" value="RESPONSE_REGULATORY"/>
    <property type="match status" value="2"/>
</dbReference>
<dbReference type="NCBIfam" id="TIGR00229">
    <property type="entry name" value="sensory_box"/>
    <property type="match status" value="4"/>
</dbReference>
<feature type="domain" description="Response regulatory" evidence="16">
    <location>
        <begin position="1241"/>
        <end position="1359"/>
    </location>
</feature>
<dbReference type="InterPro" id="IPR001789">
    <property type="entry name" value="Sig_transdc_resp-reg_receiver"/>
</dbReference>
<dbReference type="PROSITE" id="PS50109">
    <property type="entry name" value="HIS_KIN"/>
    <property type="match status" value="1"/>
</dbReference>
<dbReference type="Pfam" id="PF13426">
    <property type="entry name" value="PAS_9"/>
    <property type="match status" value="1"/>
</dbReference>
<keyword evidence="5 13" id="KW-0597">Phosphoprotein</keyword>
<dbReference type="PANTHER" id="PTHR45339">
    <property type="entry name" value="HYBRID SIGNAL TRANSDUCTION HISTIDINE KINASE J"/>
    <property type="match status" value="1"/>
</dbReference>
<feature type="modified residue" description="4-aspartylphosphate" evidence="13">
    <location>
        <position position="1148"/>
    </location>
</feature>
<dbReference type="SUPFAM" id="SSF47384">
    <property type="entry name" value="Homodimeric domain of signal transducing histidine kinase"/>
    <property type="match status" value="1"/>
</dbReference>
<sequence length="1512" mass="170403">MISTHLQGSVYKRQWAILMLGLLLVLGALLTNLYQERQASLHLAQERLSTQARIIDENLANQLFATRRVLNHIQLTFIEQAQEQQSLQLDPQTNHQLTSLVGLLPGVSNLLIFDREGDVIAASRSFLLYQNFAYRDYFDRARTLKKHQLHLSAPFITITKEFTMVLIQAVHNQAGEFIGAIAASLSPAYFDTLLNSVRYAQDMWVALAHANGIQFMMVPFRANQAGRDLTHPSSFFARHMQSGRKDSFLMGRVYSTNERRLAMIHSISIPALNLDEHLVLAVTRDYNQVFLPWWNSVAWQLGGWCLLVLGSSLSLNHFQKRARETEAALAFSEERFQLAINASNDGIWDWDLLTQAMYFSPQWKAQLGYQDHELVNAFTTFESLLHPEDKVRVMAAMEACIQDEQQTYAIEFRLRHKQGHWCWILSRGRVFRDAQGLAYRMLGAHTEISALKQVEEQLQEERTLFMRGPVVVFKWQNESTWPVDYVSPNVVDLLGYSPEALMQAQPAYPHLIHPQDQARVNQEVASFVTQKREHFTQQYRLRHRLGHYIWIDDYTSIHKNAQGDVVGFSGYVMDTSVQREREQRLRENEERFELVLKGTRAGVWDWNITTGETFFNQRWAEIVGYTLEELAPISIETWMRLAHPDDLGMSNAKLEQHFRGELPFYDVNVRMRHKDGHWVWVQDRGQVVAWDRQGQPVRMAGTHIDISAQVQVESAFKEAHKLARALLDNNAAAIVLTTPEREIIQVNQRFCDLFGYASDELVGNTLKPLHINETAFANFVLFYQQVLQTQRASIEYEFLTRDGEHLWCAVTGSLLDAQNPQRGIIWTLLDISERRQMEEALKAAQGAAESASRAKGDFLANMSHEIRTPMNAILGLLSLLERTQLVAQQADYVYKTQAAARSLLGLLNDILDFSKVEAGKLELEYAPFRLDEVLRNLSVILNANTQNKALEVIFKIHPNVPKALIGDSLRLHQVLLNLSGNAIKFTQEGEVILEVQQLETLGDHRVLLHFRVQDTGIGIAEDKLEHIFTGFSQAESSTSRRFGGTGLGLAISRRLVELMGGQLQAQSVYGQGSVFSFTLPLDLDPKASVPQSISLPPLHVLIVDDNPCALSAQAMMAESLGWSVRTCASGQEALKLIGRHQFDLMILDWLMPDQDGWQTAASARELCQQQGRPCAPIVLLSAQDQERLYQKMQEAPNLVEASLQKPLTASMLLDTWMNISQPQNVATQVHTAQELALQGLRLLVVEDNPINQQVARELLIQEGAQVDLVSGGLAAVASLQKDPQAFDVVLMDIQMPDIDGYEATRRIRTELQLTDLPIIAMTANALPADRQAALDAGMQGHIAKPIDMQVVIQQLQPYLDTHRDEAQEVASERNQIAPVPISIDDIAGVDAEEIPVLDLDAALARLGGNLELLQQLCEIFVPHQRELIHELAMAIEKQDYRAMVLHAHSIKGGAATLGALQLSACAAQAETQARAQQELTSTHIHALQQHLDTLVQVLQQELSLRGVHTLIT</sequence>
<feature type="domain" description="PAS" evidence="17">
    <location>
        <begin position="719"/>
        <end position="766"/>
    </location>
</feature>
<evidence type="ECO:0000256" key="1">
    <source>
        <dbReference type="ARBA" id="ARBA00000085"/>
    </source>
</evidence>
<name>A0A1H6RNP5_9GAMM</name>
<dbReference type="SMART" id="SM00388">
    <property type="entry name" value="HisKA"/>
    <property type="match status" value="1"/>
</dbReference>
<dbReference type="InterPro" id="IPR036641">
    <property type="entry name" value="HPT_dom_sf"/>
</dbReference>
<feature type="domain" description="HPt" evidence="19">
    <location>
        <begin position="1409"/>
        <end position="1505"/>
    </location>
</feature>
<dbReference type="Gene3D" id="3.30.450.20">
    <property type="entry name" value="PAS domain"/>
    <property type="match status" value="5"/>
</dbReference>
<dbReference type="CDD" id="cd00082">
    <property type="entry name" value="HisKA"/>
    <property type="match status" value="1"/>
</dbReference>
<dbReference type="InterPro" id="IPR004358">
    <property type="entry name" value="Sig_transdc_His_kin-like_C"/>
</dbReference>
<evidence type="ECO:0000256" key="12">
    <source>
        <dbReference type="PROSITE-ProRule" id="PRU00110"/>
    </source>
</evidence>
<dbReference type="SUPFAM" id="SSF55874">
    <property type="entry name" value="ATPase domain of HSP90 chaperone/DNA topoisomerase II/histidine kinase"/>
    <property type="match status" value="1"/>
</dbReference>